<gene>
    <name evidence="1" type="ORF">B7Z70_11235</name>
</gene>
<dbReference type="AlphaFoldDB" id="A0A257SPF6"/>
<reference evidence="1 2" key="1">
    <citation type="submission" date="2017-03" db="EMBL/GenBank/DDBJ databases">
        <title>Lifting the veil on microbial sulfur biogeochemistry in mining wastewaters.</title>
        <authorList>
            <person name="Kantor R.S."/>
            <person name="Colenbrander Nelson T."/>
            <person name="Marshall S."/>
            <person name="Bennett D."/>
            <person name="Apte S."/>
            <person name="Camacho D."/>
            <person name="Thomas B.C."/>
            <person name="Warren L.A."/>
            <person name="Banfield J.F."/>
        </authorList>
    </citation>
    <scope>NUCLEOTIDE SEQUENCE [LARGE SCALE GENOMIC DNA]</scope>
    <source>
        <strain evidence="1">21-59-9</strain>
    </source>
</reference>
<dbReference type="Proteomes" id="UP000216779">
    <property type="component" value="Unassembled WGS sequence"/>
</dbReference>
<accession>A0A257SPF6</accession>
<sequence>MSSPVTTAALQKSEGLHPTKGSTFVLLEDPATPRTVTKQELTDHLVDTMGLTGKESKRLVESFFNTMRATLAAPPGRRPSWWSWPMVDTWGQQLLTGAARNSPKYTAAWVLNFASQWRQQFHVRHFTLVIDAQWQARLGDPTPSSRFGGFSGMKALIARLHSEGIRVMLWWKLWTDQLPDGKVVRYDPTQPGFTTLLSSQVDQMVGPGPSSLGADGLKLDWGFLVPPPSAEQLARPQLGLGAAVLLRYMRILSSAAWRADPTSLIDASAVAPQFGGTEDTLRLYDAHRASTWSYRAEIVSAVDPNSAIDGDGWALLSSQAIPHIVASSVFGIPSIYYVG</sequence>
<dbReference type="InterPro" id="IPR017853">
    <property type="entry name" value="GH"/>
</dbReference>
<evidence type="ECO:0000313" key="2">
    <source>
        <dbReference type="Proteomes" id="UP000216779"/>
    </source>
</evidence>
<protein>
    <submittedName>
        <fullName evidence="1">Uncharacterized protein</fullName>
    </submittedName>
</protein>
<name>A0A257SPF6_9PROT</name>
<dbReference type="Gene3D" id="3.20.20.70">
    <property type="entry name" value="Aldolase class I"/>
    <property type="match status" value="1"/>
</dbReference>
<dbReference type="EMBL" id="NCBC01000498">
    <property type="protein sequence ID" value="OYV75062.1"/>
    <property type="molecule type" value="Genomic_DNA"/>
</dbReference>
<feature type="non-terminal residue" evidence="1">
    <location>
        <position position="339"/>
    </location>
</feature>
<organism evidence="1 2">
    <name type="scientific">Acidithiobacillus ferrivorans</name>
    <dbReference type="NCBI Taxonomy" id="160808"/>
    <lineage>
        <taxon>Bacteria</taxon>
        <taxon>Pseudomonadati</taxon>
        <taxon>Pseudomonadota</taxon>
        <taxon>Acidithiobacillia</taxon>
        <taxon>Acidithiobacillales</taxon>
        <taxon>Acidithiobacillaceae</taxon>
        <taxon>Acidithiobacillus</taxon>
    </lineage>
</organism>
<dbReference type="InterPro" id="IPR013785">
    <property type="entry name" value="Aldolase_TIM"/>
</dbReference>
<evidence type="ECO:0000313" key="1">
    <source>
        <dbReference type="EMBL" id="OYV75062.1"/>
    </source>
</evidence>
<dbReference type="SUPFAM" id="SSF51445">
    <property type="entry name" value="(Trans)glycosidases"/>
    <property type="match status" value="1"/>
</dbReference>
<comment type="caution">
    <text evidence="1">The sequence shown here is derived from an EMBL/GenBank/DDBJ whole genome shotgun (WGS) entry which is preliminary data.</text>
</comment>
<proteinExistence type="predicted"/>